<dbReference type="InterPro" id="IPR012337">
    <property type="entry name" value="RNaseH-like_sf"/>
</dbReference>
<organism evidence="1 2">
    <name type="scientific">Porites lobata</name>
    <dbReference type="NCBI Taxonomy" id="104759"/>
    <lineage>
        <taxon>Eukaryota</taxon>
        <taxon>Metazoa</taxon>
        <taxon>Cnidaria</taxon>
        <taxon>Anthozoa</taxon>
        <taxon>Hexacorallia</taxon>
        <taxon>Scleractinia</taxon>
        <taxon>Fungiina</taxon>
        <taxon>Poritidae</taxon>
        <taxon>Porites</taxon>
    </lineage>
</organism>
<sequence length="569" mass="64881">MLVQNNIPLSLDDELTLLFQDIFPDSEIATKFSSRRTKTACVINGAIAPHFKENLVETMKEYPFSVSVDGSSDTGVEKMNPMTIRIFDINRGSVTAQFLDMCMSSSSTAQGIFTRMNEVLQNNGITWKTCVGLGTRVQEKNEAIYIMGCPCHIVHNTAGKAGDAFYKATGFNVDDMVVDLFYWFDKSTKRKASLQRYCDFCDTTYREIVKHVNTRWLSLERAVGRVLQQYSALKSYFQSEEDSNPRFQRLQKLFVDPMTEVYLFFYHAALQTFVHFNQFLQREDPIISLVAQQIQSVLLKLVGKFLSPVVIRAAKSDLPTIGYADASNQLSDGEIFIGMATRMCLNKLQEEGDVSQEQCNKFSKGVRAFYVKSVEYALKHLPVADEVLANAKFINVMSRTEATLSQVDYFVRRYNDLLPFSSPQEHDKLSEEFTDYQLLNDNEVPESVWKSAVVQDDESCTFYRMDTIWHYLSNLKAVDGKNRFSRISRVAKLVLVIPHSNAEEERIFSMVRKNKTAFRPNLDPKGTLSSILTSKLGSHQPAHVFEPPKSMLKKAKTATWDYNKLHAKK</sequence>
<evidence type="ECO:0000313" key="2">
    <source>
        <dbReference type="Proteomes" id="UP001159405"/>
    </source>
</evidence>
<name>A0ABN8QF90_9CNID</name>
<dbReference type="PANTHER" id="PTHR37162:SF1">
    <property type="entry name" value="BED-TYPE DOMAIN-CONTAINING PROTEIN"/>
    <property type="match status" value="1"/>
</dbReference>
<gene>
    <name evidence="1" type="ORF">PLOB_00005804</name>
</gene>
<proteinExistence type="predicted"/>
<evidence type="ECO:0000313" key="1">
    <source>
        <dbReference type="EMBL" id="CAH3163416.1"/>
    </source>
</evidence>
<accession>A0ABN8QF90</accession>
<protein>
    <recommendedName>
        <fullName evidence="3">Transposase</fullName>
    </recommendedName>
</protein>
<dbReference type="PANTHER" id="PTHR37162">
    <property type="entry name" value="HAT FAMILY DIMERISATION DOMAINCONTAINING PROTEIN-RELATED"/>
    <property type="match status" value="1"/>
</dbReference>
<evidence type="ECO:0008006" key="3">
    <source>
        <dbReference type="Google" id="ProtNLM"/>
    </source>
</evidence>
<dbReference type="EMBL" id="CALNXK010000126">
    <property type="protein sequence ID" value="CAH3163416.1"/>
    <property type="molecule type" value="Genomic_DNA"/>
</dbReference>
<dbReference type="Proteomes" id="UP001159405">
    <property type="component" value="Unassembled WGS sequence"/>
</dbReference>
<reference evidence="1 2" key="1">
    <citation type="submission" date="2022-05" db="EMBL/GenBank/DDBJ databases">
        <authorList>
            <consortium name="Genoscope - CEA"/>
            <person name="William W."/>
        </authorList>
    </citation>
    <scope>NUCLEOTIDE SEQUENCE [LARGE SCALE GENOMIC DNA]</scope>
</reference>
<comment type="caution">
    <text evidence="1">The sequence shown here is derived from an EMBL/GenBank/DDBJ whole genome shotgun (WGS) entry which is preliminary data.</text>
</comment>
<keyword evidence="2" id="KW-1185">Reference proteome</keyword>
<dbReference type="SUPFAM" id="SSF53098">
    <property type="entry name" value="Ribonuclease H-like"/>
    <property type="match status" value="1"/>
</dbReference>